<dbReference type="Proteomes" id="UP000244240">
    <property type="component" value="Unassembled WGS sequence"/>
</dbReference>
<evidence type="ECO:0000256" key="5">
    <source>
        <dbReference type="ARBA" id="ARBA00022597"/>
    </source>
</evidence>
<name>A0A2T6BV61_9BACL</name>
<sequence length="503" mass="56030">MTAPLLEMEGIQKEFSGVRVLSDVRFSLRPGEVHALMGENGAGKSTLMKILGGVYEKDGGTVRIHGEEREIANPRRAGSLGIAMIHQELNLIPHLTVMENLFLGREFVYGRSGWIRWERMRKESRNWLERLGVDIDPSRKVGELSVGQQQMVEIARALSLEAKILVLDEPTAALTNREIDSLFEVIRSLRKQGVGMVYISHRMEEIFGICDRITVLRDGEYVGTRSVEETDMDELVRMMVGREVQNRYPRQPVAPGEERLRVEGLTRRGEVEDISFSIRAGEIVGLAGLMGAGRTETARLIFGARQPDRGSVWVSGAKVRIRRPEDAIRHGIAFVTENRKDEGLVLPLSVRENLSLPNLAALSSKGIIRGRKEESLARQQVERLSVKSAGLEQEVKTLSGGNQQKVVIGKWLATSPQVLILDEPTRGVDIGAKEEIYRLMDRLAREGMAILLISSDLPEVLGMSDRVLVMHEGRLNGEFTREEATQEKVMTAASGGEVTCRLP</sequence>
<evidence type="ECO:0000259" key="11">
    <source>
        <dbReference type="PROSITE" id="PS50893"/>
    </source>
</evidence>
<keyword evidence="3" id="KW-0813">Transport</keyword>
<dbReference type="PANTHER" id="PTHR43790:SF3">
    <property type="entry name" value="D-ALLOSE IMPORT ATP-BINDING PROTEIN ALSA-RELATED"/>
    <property type="match status" value="1"/>
</dbReference>
<dbReference type="RefSeq" id="WP_108023333.1">
    <property type="nucleotide sequence ID" value="NZ_QBKR01000010.1"/>
</dbReference>
<evidence type="ECO:0000256" key="1">
    <source>
        <dbReference type="ARBA" id="ARBA00004202"/>
    </source>
</evidence>
<dbReference type="GO" id="GO:0015749">
    <property type="term" value="P:monosaccharide transmembrane transport"/>
    <property type="evidence" value="ECO:0007669"/>
    <property type="project" value="UniProtKB-ARBA"/>
</dbReference>
<keyword evidence="10" id="KW-0472">Membrane</keyword>
<dbReference type="InterPro" id="IPR027417">
    <property type="entry name" value="P-loop_NTPase"/>
</dbReference>
<feature type="domain" description="ABC transporter" evidence="11">
    <location>
        <begin position="6"/>
        <end position="243"/>
    </location>
</feature>
<dbReference type="PROSITE" id="PS50893">
    <property type="entry name" value="ABC_TRANSPORTER_2"/>
    <property type="match status" value="2"/>
</dbReference>
<dbReference type="InterPro" id="IPR017871">
    <property type="entry name" value="ABC_transporter-like_CS"/>
</dbReference>
<dbReference type="Pfam" id="PF00005">
    <property type="entry name" value="ABC_tran"/>
    <property type="match status" value="2"/>
</dbReference>
<dbReference type="CDD" id="cd03216">
    <property type="entry name" value="ABC_Carb_Monos_I"/>
    <property type="match status" value="1"/>
</dbReference>
<organism evidence="12 13">
    <name type="scientific">Melghirimyces profundicolus</name>
    <dbReference type="NCBI Taxonomy" id="1242148"/>
    <lineage>
        <taxon>Bacteria</taxon>
        <taxon>Bacillati</taxon>
        <taxon>Bacillota</taxon>
        <taxon>Bacilli</taxon>
        <taxon>Bacillales</taxon>
        <taxon>Thermoactinomycetaceae</taxon>
        <taxon>Melghirimyces</taxon>
    </lineage>
</organism>
<dbReference type="OrthoDB" id="9771863at2"/>
<evidence type="ECO:0000256" key="10">
    <source>
        <dbReference type="ARBA" id="ARBA00023136"/>
    </source>
</evidence>
<gene>
    <name evidence="12" type="ORF">C8P63_110104</name>
</gene>
<dbReference type="PROSITE" id="PS00211">
    <property type="entry name" value="ABC_TRANSPORTER_1"/>
    <property type="match status" value="2"/>
</dbReference>
<dbReference type="InterPro" id="IPR003593">
    <property type="entry name" value="AAA+_ATPase"/>
</dbReference>
<dbReference type="Gene3D" id="3.40.50.300">
    <property type="entry name" value="P-loop containing nucleotide triphosphate hydrolases"/>
    <property type="match status" value="2"/>
</dbReference>
<evidence type="ECO:0000313" key="13">
    <source>
        <dbReference type="Proteomes" id="UP000244240"/>
    </source>
</evidence>
<dbReference type="AlphaFoldDB" id="A0A2T6BV61"/>
<dbReference type="PANTHER" id="PTHR43790">
    <property type="entry name" value="CARBOHYDRATE TRANSPORT ATP-BINDING PROTEIN MG119-RELATED"/>
    <property type="match status" value="1"/>
</dbReference>
<keyword evidence="6" id="KW-0677">Repeat</keyword>
<evidence type="ECO:0000256" key="3">
    <source>
        <dbReference type="ARBA" id="ARBA00022448"/>
    </source>
</evidence>
<evidence type="ECO:0000256" key="2">
    <source>
        <dbReference type="ARBA" id="ARBA00004533"/>
    </source>
</evidence>
<evidence type="ECO:0000256" key="4">
    <source>
        <dbReference type="ARBA" id="ARBA00022475"/>
    </source>
</evidence>
<dbReference type="CDD" id="cd03215">
    <property type="entry name" value="ABC_Carb_Monos_II"/>
    <property type="match status" value="1"/>
</dbReference>
<keyword evidence="7" id="KW-0547">Nucleotide-binding</keyword>
<dbReference type="EMBL" id="QBKR01000010">
    <property type="protein sequence ID" value="PTX59959.1"/>
    <property type="molecule type" value="Genomic_DNA"/>
</dbReference>
<keyword evidence="9" id="KW-1278">Translocase</keyword>
<evidence type="ECO:0000256" key="7">
    <source>
        <dbReference type="ARBA" id="ARBA00022741"/>
    </source>
</evidence>
<keyword evidence="13" id="KW-1185">Reference proteome</keyword>
<dbReference type="FunFam" id="3.40.50.300:FF:000126">
    <property type="entry name" value="Galactose/methyl galactoside import ATP-binding protein MglA"/>
    <property type="match status" value="1"/>
</dbReference>
<evidence type="ECO:0000256" key="8">
    <source>
        <dbReference type="ARBA" id="ARBA00022840"/>
    </source>
</evidence>
<dbReference type="GO" id="GO:0016887">
    <property type="term" value="F:ATP hydrolysis activity"/>
    <property type="evidence" value="ECO:0007669"/>
    <property type="project" value="InterPro"/>
</dbReference>
<feature type="domain" description="ABC transporter" evidence="11">
    <location>
        <begin position="254"/>
        <end position="497"/>
    </location>
</feature>
<keyword evidence="4" id="KW-1003">Cell membrane</keyword>
<evidence type="ECO:0000256" key="6">
    <source>
        <dbReference type="ARBA" id="ARBA00022737"/>
    </source>
</evidence>
<dbReference type="FunFam" id="3.40.50.300:FF:000127">
    <property type="entry name" value="Ribose import ATP-binding protein RbsA"/>
    <property type="match status" value="1"/>
</dbReference>
<evidence type="ECO:0000313" key="12">
    <source>
        <dbReference type="EMBL" id="PTX59959.1"/>
    </source>
</evidence>
<dbReference type="SUPFAM" id="SSF52540">
    <property type="entry name" value="P-loop containing nucleoside triphosphate hydrolases"/>
    <property type="match status" value="2"/>
</dbReference>
<dbReference type="GO" id="GO:0005524">
    <property type="term" value="F:ATP binding"/>
    <property type="evidence" value="ECO:0007669"/>
    <property type="project" value="UniProtKB-KW"/>
</dbReference>
<evidence type="ECO:0000256" key="9">
    <source>
        <dbReference type="ARBA" id="ARBA00022967"/>
    </source>
</evidence>
<dbReference type="SMART" id="SM00382">
    <property type="entry name" value="AAA"/>
    <property type="match status" value="2"/>
</dbReference>
<comment type="caution">
    <text evidence="12">The sequence shown here is derived from an EMBL/GenBank/DDBJ whole genome shotgun (WGS) entry which is preliminary data.</text>
</comment>
<comment type="subcellular location">
    <subcellularLocation>
        <location evidence="2">Cell inner membrane</location>
    </subcellularLocation>
    <subcellularLocation>
        <location evidence="1">Cell membrane</location>
        <topology evidence="1">Peripheral membrane protein</topology>
    </subcellularLocation>
</comment>
<reference evidence="12 13" key="1">
    <citation type="submission" date="2018-04" db="EMBL/GenBank/DDBJ databases">
        <title>Genomic Encyclopedia of Archaeal and Bacterial Type Strains, Phase II (KMG-II): from individual species to whole genera.</title>
        <authorList>
            <person name="Goeker M."/>
        </authorList>
    </citation>
    <scope>NUCLEOTIDE SEQUENCE [LARGE SCALE GENOMIC DNA]</scope>
    <source>
        <strain evidence="12 13">DSM 45787</strain>
    </source>
</reference>
<dbReference type="InterPro" id="IPR050107">
    <property type="entry name" value="ABC_carbohydrate_import_ATPase"/>
</dbReference>
<proteinExistence type="predicted"/>
<protein>
    <submittedName>
        <fullName evidence="12">Ribose ABC transporter ATP-binding protein</fullName>
    </submittedName>
</protein>
<keyword evidence="8 12" id="KW-0067">ATP-binding</keyword>
<keyword evidence="5" id="KW-0762">Sugar transport</keyword>
<dbReference type="InterPro" id="IPR003439">
    <property type="entry name" value="ABC_transporter-like_ATP-bd"/>
</dbReference>
<accession>A0A2T6BV61</accession>
<dbReference type="GO" id="GO:0005886">
    <property type="term" value="C:plasma membrane"/>
    <property type="evidence" value="ECO:0007669"/>
    <property type="project" value="UniProtKB-SubCell"/>
</dbReference>